<reference evidence="1" key="2">
    <citation type="submission" date="2025-09" db="UniProtKB">
        <authorList>
            <consortium name="Ensembl"/>
        </authorList>
    </citation>
    <scope>IDENTIFICATION</scope>
</reference>
<protein>
    <submittedName>
        <fullName evidence="1">Uncharacterized protein</fullName>
    </submittedName>
</protein>
<dbReference type="AlphaFoldDB" id="A0A3Q2XCQ2"/>
<organism evidence="1 2">
    <name type="scientific">Hippocampus comes</name>
    <name type="common">Tiger tail seahorse</name>
    <dbReference type="NCBI Taxonomy" id="109280"/>
    <lineage>
        <taxon>Eukaryota</taxon>
        <taxon>Metazoa</taxon>
        <taxon>Chordata</taxon>
        <taxon>Craniata</taxon>
        <taxon>Vertebrata</taxon>
        <taxon>Euteleostomi</taxon>
        <taxon>Actinopterygii</taxon>
        <taxon>Neopterygii</taxon>
        <taxon>Teleostei</taxon>
        <taxon>Neoteleostei</taxon>
        <taxon>Acanthomorphata</taxon>
        <taxon>Syngnathiaria</taxon>
        <taxon>Syngnathiformes</taxon>
        <taxon>Syngnathoidei</taxon>
        <taxon>Syngnathidae</taxon>
        <taxon>Hippocampus</taxon>
    </lineage>
</organism>
<accession>A0A3Q2XCQ2</accession>
<evidence type="ECO:0000313" key="2">
    <source>
        <dbReference type="Proteomes" id="UP000264820"/>
    </source>
</evidence>
<dbReference type="Ensembl" id="ENSHCOT00000012353.1">
    <property type="protein sequence ID" value="ENSHCOP00000001297.1"/>
    <property type="gene ID" value="ENSHCOG00000002227.1"/>
</dbReference>
<proteinExistence type="predicted"/>
<keyword evidence="2" id="KW-1185">Reference proteome</keyword>
<evidence type="ECO:0000313" key="1">
    <source>
        <dbReference type="Ensembl" id="ENSHCOP00000001297.1"/>
    </source>
</evidence>
<dbReference type="Proteomes" id="UP000264820">
    <property type="component" value="Unplaced"/>
</dbReference>
<reference evidence="1" key="1">
    <citation type="submission" date="2025-08" db="UniProtKB">
        <authorList>
            <consortium name="Ensembl"/>
        </authorList>
    </citation>
    <scope>IDENTIFICATION</scope>
</reference>
<sequence>LLLFVCLFLQNADENAHRTNLRHTSDACFFFFPLKEIVYYQNSKKCRPFTMWKGRVYCCDPQDTWVYFFKNIKITIPINQVKNQESFQ</sequence>
<name>A0A3Q2XCQ2_HIPCM</name>